<dbReference type="SMART" id="SM00304">
    <property type="entry name" value="HAMP"/>
    <property type="match status" value="1"/>
</dbReference>
<dbReference type="PROSITE" id="PS50885">
    <property type="entry name" value="HAMP"/>
    <property type="match status" value="1"/>
</dbReference>
<dbReference type="GO" id="GO:0016020">
    <property type="term" value="C:membrane"/>
    <property type="evidence" value="ECO:0007669"/>
    <property type="project" value="InterPro"/>
</dbReference>
<name>A0A412YFE7_9BACE</name>
<dbReference type="GO" id="GO:0007165">
    <property type="term" value="P:signal transduction"/>
    <property type="evidence" value="ECO:0007669"/>
    <property type="project" value="InterPro"/>
</dbReference>
<sequence length="646" mass="72636">MKHISSPSFATKLSIYVLSFTLVVFICIMMLFYNYSRKQITEDAIDHAHGLLQNTATQISGELQIVEATLKQSVWIVEKNLSTPDSLRDILTAIVKNNSLIVGSGIAFIPEYYKEKGKYFMPYAFSINEGEEEVINFLKLGGADYDYPCMDWYLIPKLLKKSYWSEPYYDTGGGNTIMSTYSLPLCNQQGEVYAIFTANISLSRFTDMVNELKPYQSSYTFLLSRNGSFLTHPDREKIMNETIFSVALSNNDNKEEEIGHNMLDGLTGTVQFDSAKQSSYALYTAIPNCGWSICTVCPGEVILHSLDRTSHRIIYVFLIGMLVLLPLIYQIIYRLVRPLKKFSESARSIATGRFDVEIPEVHSKDEIKDLHDSLVYMQHSLSGYVSELRTTTASKERIESELSIAREIQMGMIPKIFPPYPERDDVDLHAILHPAKEVGGDLYDFFIDGDRLYFVIGDVSGKGVPASLFMAIARSLFRTLAQQVTSPAEIMTKMNHSIAENNEANMFITLIIGILDLKTGSLRFCNAGHNPPVIIGVDGKSTLLQSKIQLFVGILEDMEYTDEEIILEKGSRLFLYTDGVTEAENTSKELYGEDRLLSTLAPLASCDIRIVVDTVIRSIASHVQEAEASDDMTILLIHYEPNITKV</sequence>
<dbReference type="PROSITE" id="PS51746">
    <property type="entry name" value="PPM_2"/>
    <property type="match status" value="1"/>
</dbReference>
<reference evidence="5 6" key="1">
    <citation type="submission" date="2018-08" db="EMBL/GenBank/DDBJ databases">
        <title>A genome reference for cultivated species of the human gut microbiota.</title>
        <authorList>
            <person name="Zou Y."/>
            <person name="Xue W."/>
            <person name="Luo G."/>
        </authorList>
    </citation>
    <scope>NUCLEOTIDE SEQUENCE [LARGE SCALE GENOMIC DNA]</scope>
    <source>
        <strain evidence="5 6">AF14-32</strain>
    </source>
</reference>
<proteinExistence type="predicted"/>
<dbReference type="PANTHER" id="PTHR43156">
    <property type="entry name" value="STAGE II SPORULATION PROTEIN E-RELATED"/>
    <property type="match status" value="1"/>
</dbReference>
<dbReference type="GO" id="GO:0016791">
    <property type="term" value="F:phosphatase activity"/>
    <property type="evidence" value="ECO:0007669"/>
    <property type="project" value="TreeGrafter"/>
</dbReference>
<dbReference type="InterPro" id="IPR052016">
    <property type="entry name" value="Bact_Sigma-Reg"/>
</dbReference>
<keyword evidence="2" id="KW-1133">Transmembrane helix</keyword>
<feature type="domain" description="HAMP" evidence="3">
    <location>
        <begin position="333"/>
        <end position="386"/>
    </location>
</feature>
<evidence type="ECO:0000256" key="2">
    <source>
        <dbReference type="SAM" id="Phobius"/>
    </source>
</evidence>
<dbReference type="Proteomes" id="UP000283850">
    <property type="component" value="Unassembled WGS sequence"/>
</dbReference>
<dbReference type="AlphaFoldDB" id="A0A412YFE7"/>
<dbReference type="CDD" id="cd06225">
    <property type="entry name" value="HAMP"/>
    <property type="match status" value="1"/>
</dbReference>
<dbReference type="InterPro" id="IPR036457">
    <property type="entry name" value="PPM-type-like_dom_sf"/>
</dbReference>
<dbReference type="SUPFAM" id="SSF81606">
    <property type="entry name" value="PP2C-like"/>
    <property type="match status" value="1"/>
</dbReference>
<keyword evidence="2" id="KW-0812">Transmembrane</keyword>
<dbReference type="Gene3D" id="6.10.340.10">
    <property type="match status" value="1"/>
</dbReference>
<accession>A0A412YFE7</accession>
<evidence type="ECO:0000256" key="1">
    <source>
        <dbReference type="ARBA" id="ARBA00022801"/>
    </source>
</evidence>
<feature type="domain" description="PPM-type phosphatase" evidence="4">
    <location>
        <begin position="425"/>
        <end position="639"/>
    </location>
</feature>
<dbReference type="Pfam" id="PF22673">
    <property type="entry name" value="MCP-like_PDC_1"/>
    <property type="match status" value="1"/>
</dbReference>
<protein>
    <submittedName>
        <fullName evidence="5">HAMP domain-containing protein</fullName>
    </submittedName>
</protein>
<feature type="transmembrane region" description="Helical" evidence="2">
    <location>
        <begin position="13"/>
        <end position="33"/>
    </location>
</feature>
<dbReference type="CDD" id="cd12912">
    <property type="entry name" value="PDC2_MCP_like"/>
    <property type="match status" value="1"/>
</dbReference>
<dbReference type="Pfam" id="PF07228">
    <property type="entry name" value="SpoIIE"/>
    <property type="match status" value="1"/>
</dbReference>
<dbReference type="EMBL" id="QRZF01000003">
    <property type="protein sequence ID" value="RGV56230.1"/>
    <property type="molecule type" value="Genomic_DNA"/>
</dbReference>
<dbReference type="PANTHER" id="PTHR43156:SF2">
    <property type="entry name" value="STAGE II SPORULATION PROTEIN E"/>
    <property type="match status" value="1"/>
</dbReference>
<feature type="transmembrane region" description="Helical" evidence="2">
    <location>
        <begin position="313"/>
        <end position="333"/>
    </location>
</feature>
<dbReference type="CDD" id="cd12913">
    <property type="entry name" value="PDC1_MCP_like"/>
    <property type="match status" value="1"/>
</dbReference>
<dbReference type="SUPFAM" id="SSF158472">
    <property type="entry name" value="HAMP domain-like"/>
    <property type="match status" value="1"/>
</dbReference>
<dbReference type="InterPro" id="IPR001932">
    <property type="entry name" value="PPM-type_phosphatase-like_dom"/>
</dbReference>
<dbReference type="InterPro" id="IPR003660">
    <property type="entry name" value="HAMP_dom"/>
</dbReference>
<keyword evidence="2" id="KW-0472">Membrane</keyword>
<keyword evidence="1" id="KW-0378">Hydrolase</keyword>
<dbReference type="Gene3D" id="3.60.40.10">
    <property type="entry name" value="PPM-type phosphatase domain"/>
    <property type="match status" value="1"/>
</dbReference>
<dbReference type="Pfam" id="PF00672">
    <property type="entry name" value="HAMP"/>
    <property type="match status" value="1"/>
</dbReference>
<organism evidence="5 6">
    <name type="scientific">Bacteroides intestinalis</name>
    <dbReference type="NCBI Taxonomy" id="329854"/>
    <lineage>
        <taxon>Bacteria</taxon>
        <taxon>Pseudomonadati</taxon>
        <taxon>Bacteroidota</taxon>
        <taxon>Bacteroidia</taxon>
        <taxon>Bacteroidales</taxon>
        <taxon>Bacteroidaceae</taxon>
        <taxon>Bacteroides</taxon>
    </lineage>
</organism>
<evidence type="ECO:0000259" key="4">
    <source>
        <dbReference type="PROSITE" id="PS51746"/>
    </source>
</evidence>
<evidence type="ECO:0000313" key="5">
    <source>
        <dbReference type="EMBL" id="RGV56230.1"/>
    </source>
</evidence>
<comment type="caution">
    <text evidence="5">The sequence shown here is derived from an EMBL/GenBank/DDBJ whole genome shotgun (WGS) entry which is preliminary data.</text>
</comment>
<dbReference type="SMART" id="SM00331">
    <property type="entry name" value="PP2C_SIG"/>
    <property type="match status" value="1"/>
</dbReference>
<evidence type="ECO:0000313" key="6">
    <source>
        <dbReference type="Proteomes" id="UP000283850"/>
    </source>
</evidence>
<evidence type="ECO:0000259" key="3">
    <source>
        <dbReference type="PROSITE" id="PS50885"/>
    </source>
</evidence>
<gene>
    <name evidence="5" type="ORF">DWW10_05970</name>
</gene>
<dbReference type="RefSeq" id="WP_022391669.1">
    <property type="nucleotide sequence ID" value="NZ_QRZF01000003.1"/>
</dbReference>
<dbReference type="Gene3D" id="3.30.450.20">
    <property type="entry name" value="PAS domain"/>
    <property type="match status" value="2"/>
</dbReference>